<evidence type="ECO:0000256" key="6">
    <source>
        <dbReference type="ARBA" id="ARBA00023136"/>
    </source>
</evidence>
<dbReference type="InterPro" id="IPR004638">
    <property type="entry name" value="EmrB-like"/>
</dbReference>
<dbReference type="GO" id="GO:0022857">
    <property type="term" value="F:transmembrane transporter activity"/>
    <property type="evidence" value="ECO:0007669"/>
    <property type="project" value="InterPro"/>
</dbReference>
<dbReference type="EMBL" id="NEVM01000005">
    <property type="protein sequence ID" value="OZI31677.1"/>
    <property type="molecule type" value="Genomic_DNA"/>
</dbReference>
<gene>
    <name evidence="9" type="ORF">CAL29_27750</name>
</gene>
<evidence type="ECO:0000259" key="8">
    <source>
        <dbReference type="PROSITE" id="PS50850"/>
    </source>
</evidence>
<comment type="caution">
    <text evidence="9">The sequence shown here is derived from an EMBL/GenBank/DDBJ whole genome shotgun (WGS) entry which is preliminary data.</text>
</comment>
<dbReference type="PANTHER" id="PTHR42718">
    <property type="entry name" value="MAJOR FACILITATOR SUPERFAMILY MULTIDRUG TRANSPORTER MFSC"/>
    <property type="match status" value="1"/>
</dbReference>
<feature type="transmembrane region" description="Helical" evidence="7">
    <location>
        <begin position="278"/>
        <end position="306"/>
    </location>
</feature>
<reference evidence="10" key="1">
    <citation type="submission" date="2017-05" db="EMBL/GenBank/DDBJ databases">
        <title>Complete and WGS of Bordetella genogroups.</title>
        <authorList>
            <person name="Spilker T."/>
            <person name="Lipuma J."/>
        </authorList>
    </citation>
    <scope>NUCLEOTIDE SEQUENCE [LARGE SCALE GENOMIC DNA]</scope>
    <source>
        <strain evidence="10">AU16122</strain>
    </source>
</reference>
<dbReference type="CDD" id="cd17503">
    <property type="entry name" value="MFS_LmrB_MDR_like"/>
    <property type="match status" value="1"/>
</dbReference>
<dbReference type="NCBIfam" id="TIGR00711">
    <property type="entry name" value="efflux_EmrB"/>
    <property type="match status" value="1"/>
</dbReference>
<keyword evidence="10" id="KW-1185">Reference proteome</keyword>
<evidence type="ECO:0000256" key="4">
    <source>
        <dbReference type="ARBA" id="ARBA00022692"/>
    </source>
</evidence>
<keyword evidence="4 7" id="KW-0812">Transmembrane</keyword>
<accession>A0A261S3V0</accession>
<feature type="domain" description="Major facilitator superfamily (MFS) profile" evidence="8">
    <location>
        <begin position="25"/>
        <end position="471"/>
    </location>
</feature>
<feature type="transmembrane region" description="Helical" evidence="7">
    <location>
        <begin position="241"/>
        <end position="257"/>
    </location>
</feature>
<dbReference type="Gene3D" id="1.20.1250.20">
    <property type="entry name" value="MFS general substrate transporter like domains"/>
    <property type="match status" value="1"/>
</dbReference>
<feature type="transmembrane region" description="Helical" evidence="7">
    <location>
        <begin position="91"/>
        <end position="110"/>
    </location>
</feature>
<feature type="transmembrane region" description="Helical" evidence="7">
    <location>
        <begin position="116"/>
        <end position="137"/>
    </location>
</feature>
<feature type="transmembrane region" description="Helical" evidence="7">
    <location>
        <begin position="312"/>
        <end position="332"/>
    </location>
</feature>
<evidence type="ECO:0000256" key="1">
    <source>
        <dbReference type="ARBA" id="ARBA00004651"/>
    </source>
</evidence>
<evidence type="ECO:0000313" key="9">
    <source>
        <dbReference type="EMBL" id="OZI31677.1"/>
    </source>
</evidence>
<organism evidence="9 10">
    <name type="scientific">Bordetella genomosp. 10</name>
    <dbReference type="NCBI Taxonomy" id="1416804"/>
    <lineage>
        <taxon>Bacteria</taxon>
        <taxon>Pseudomonadati</taxon>
        <taxon>Pseudomonadota</taxon>
        <taxon>Betaproteobacteria</taxon>
        <taxon>Burkholderiales</taxon>
        <taxon>Alcaligenaceae</taxon>
        <taxon>Bordetella</taxon>
    </lineage>
</organism>
<sequence length="491" mass="52313">MSASSSTVSAAPVQDPDALRAARMIPFIVGCALFMQMLDATVVATALPAMAASLASTPVRLNVAITSYLLAAAVFVPISGWAADRFGARRVFIAAIVLFTLSSVTCAISRDLTQLVLSRIAQGMAGAMMVPVGRIILLRLVPKEDLLKAMSFLSIPALLGPVIGPPLGGFLVTYASWHWIFLINIPMGVFGIALTLRYIKEVRDADPPKLDWLGFFLSAICLASLVTGFEAVGRDVMDSGQLIGLIVVGLVCGFWYVRHSRSIDYPIIDLSLMRIPTFAISTLAGNLCRFTVGATPFLLAMLLQIGFGLSPFSAGMITFAGAAGALLMKFVATPIVRRYGFRRVLTVNALLTGIFIVACALFRPTTPSWVMIVILLIGGFFRSLQFTGVNTLTYADIPPRLMSRASSFSAMAQQLGISLGVGVAAVTLNVSMALRGADTLSIGDTVSGFIVIGILCASSYFSFRRLDPTAGEEVNGRNRKAAGTMNNDNEE</sequence>
<keyword evidence="5 7" id="KW-1133">Transmembrane helix</keyword>
<dbReference type="Proteomes" id="UP000216020">
    <property type="component" value="Unassembled WGS sequence"/>
</dbReference>
<feature type="transmembrane region" description="Helical" evidence="7">
    <location>
        <begin position="59"/>
        <end position="79"/>
    </location>
</feature>
<evidence type="ECO:0000256" key="7">
    <source>
        <dbReference type="SAM" id="Phobius"/>
    </source>
</evidence>
<comment type="subcellular location">
    <subcellularLocation>
        <location evidence="1">Cell membrane</location>
        <topology evidence="1">Multi-pass membrane protein</topology>
    </subcellularLocation>
</comment>
<dbReference type="SUPFAM" id="SSF103473">
    <property type="entry name" value="MFS general substrate transporter"/>
    <property type="match status" value="1"/>
</dbReference>
<dbReference type="GO" id="GO:0005886">
    <property type="term" value="C:plasma membrane"/>
    <property type="evidence" value="ECO:0007669"/>
    <property type="project" value="UniProtKB-SubCell"/>
</dbReference>
<feature type="transmembrane region" description="Helical" evidence="7">
    <location>
        <begin position="446"/>
        <end position="463"/>
    </location>
</feature>
<evidence type="ECO:0000256" key="3">
    <source>
        <dbReference type="ARBA" id="ARBA00022475"/>
    </source>
</evidence>
<feature type="transmembrane region" description="Helical" evidence="7">
    <location>
        <begin position="24"/>
        <end position="47"/>
    </location>
</feature>
<name>A0A261S3V0_9BORD</name>
<dbReference type="AlphaFoldDB" id="A0A261S3V0"/>
<dbReference type="InterPro" id="IPR036259">
    <property type="entry name" value="MFS_trans_sf"/>
</dbReference>
<keyword evidence="6 7" id="KW-0472">Membrane</keyword>
<feature type="transmembrane region" description="Helical" evidence="7">
    <location>
        <begin position="369"/>
        <end position="394"/>
    </location>
</feature>
<evidence type="ECO:0000256" key="5">
    <source>
        <dbReference type="ARBA" id="ARBA00022989"/>
    </source>
</evidence>
<dbReference type="OrthoDB" id="9807274at2"/>
<evidence type="ECO:0000313" key="10">
    <source>
        <dbReference type="Proteomes" id="UP000216020"/>
    </source>
</evidence>
<feature type="transmembrane region" description="Helical" evidence="7">
    <location>
        <begin position="177"/>
        <end position="198"/>
    </location>
</feature>
<evidence type="ECO:0000256" key="2">
    <source>
        <dbReference type="ARBA" id="ARBA00022448"/>
    </source>
</evidence>
<keyword evidence="3" id="KW-1003">Cell membrane</keyword>
<feature type="transmembrane region" description="Helical" evidence="7">
    <location>
        <begin position="415"/>
        <end position="434"/>
    </location>
</feature>
<dbReference type="Gene3D" id="1.20.1720.10">
    <property type="entry name" value="Multidrug resistance protein D"/>
    <property type="match status" value="1"/>
</dbReference>
<feature type="transmembrane region" description="Helical" evidence="7">
    <location>
        <begin position="149"/>
        <end position="171"/>
    </location>
</feature>
<feature type="transmembrane region" description="Helical" evidence="7">
    <location>
        <begin position="344"/>
        <end position="363"/>
    </location>
</feature>
<dbReference type="Pfam" id="PF07690">
    <property type="entry name" value="MFS_1"/>
    <property type="match status" value="1"/>
</dbReference>
<dbReference type="InterPro" id="IPR020846">
    <property type="entry name" value="MFS_dom"/>
</dbReference>
<dbReference type="PROSITE" id="PS50850">
    <property type="entry name" value="MFS"/>
    <property type="match status" value="1"/>
</dbReference>
<dbReference type="InterPro" id="IPR011701">
    <property type="entry name" value="MFS"/>
</dbReference>
<keyword evidence="2" id="KW-0813">Transport</keyword>
<dbReference type="PANTHER" id="PTHR42718:SF46">
    <property type="entry name" value="BLR6921 PROTEIN"/>
    <property type="match status" value="1"/>
</dbReference>
<dbReference type="RefSeq" id="WP_094856083.1">
    <property type="nucleotide sequence ID" value="NZ_NEVM01000005.1"/>
</dbReference>
<protein>
    <submittedName>
        <fullName evidence="9">MFS transporter</fullName>
    </submittedName>
</protein>
<proteinExistence type="predicted"/>
<feature type="transmembrane region" description="Helical" evidence="7">
    <location>
        <begin position="210"/>
        <end position="229"/>
    </location>
</feature>